<evidence type="ECO:0000313" key="1">
    <source>
        <dbReference type="EMBL" id="RYT46454.1"/>
    </source>
</evidence>
<keyword evidence="2" id="KW-1185">Reference proteome</keyword>
<gene>
    <name evidence="1" type="ORF">EAJ18_01935</name>
</gene>
<dbReference type="GO" id="GO:0016301">
    <property type="term" value="F:kinase activity"/>
    <property type="evidence" value="ECO:0007669"/>
    <property type="project" value="UniProtKB-KW"/>
</dbReference>
<reference evidence="1 2" key="1">
    <citation type="journal article" date="2019" name="Science, e1252229">
        <title>Invertible promoters mediate bacterial phase variation, antibiotic resistance, and host adaptation in the gut.</title>
        <authorList>
            <person name="Jiang X."/>
            <person name="Hall A.B."/>
            <person name="Arthur T.D."/>
            <person name="Plichta D.R."/>
            <person name="Covington C.T."/>
            <person name="Poyet M."/>
            <person name="Crothers J."/>
            <person name="Moses P.L."/>
            <person name="Tolonen A.C."/>
            <person name="Vlamakis H."/>
            <person name="Alm E.J."/>
            <person name="Xavier R.J."/>
        </authorList>
    </citation>
    <scope>NUCLEOTIDE SEQUENCE [LARGE SCALE GENOMIC DNA]</scope>
    <source>
        <strain evidence="2">ca_0067</strain>
    </source>
</reference>
<dbReference type="EMBL" id="RCYA01000001">
    <property type="protein sequence ID" value="RYT46454.1"/>
    <property type="molecule type" value="Genomic_DNA"/>
</dbReference>
<keyword evidence="1" id="KW-0808">Transferase</keyword>
<keyword evidence="1" id="KW-0418">Kinase</keyword>
<comment type="caution">
    <text evidence="1">The sequence shown here is derived from an EMBL/GenBank/DDBJ whole genome shotgun (WGS) entry which is preliminary data.</text>
</comment>
<dbReference type="Proteomes" id="UP000292985">
    <property type="component" value="Unassembled WGS sequence"/>
</dbReference>
<protein>
    <submittedName>
        <fullName evidence="1">ATP-NAD kinase</fullName>
    </submittedName>
</protein>
<accession>A0ABY0I1I6</accession>
<sequence length="59" mass="6801">MSDHIKPTSYPEAAAFHLIIELIRSDKVPMVSDNVTNILKIYDQAVSHFKESRNKDRDD</sequence>
<name>A0ABY0I1I6_CITAM</name>
<evidence type="ECO:0000313" key="2">
    <source>
        <dbReference type="Proteomes" id="UP000292985"/>
    </source>
</evidence>
<proteinExistence type="predicted"/>
<organism evidence="1 2">
    <name type="scientific">Citrobacter amalonaticus</name>
    <dbReference type="NCBI Taxonomy" id="35703"/>
    <lineage>
        <taxon>Bacteria</taxon>
        <taxon>Pseudomonadati</taxon>
        <taxon>Pseudomonadota</taxon>
        <taxon>Gammaproteobacteria</taxon>
        <taxon>Enterobacterales</taxon>
        <taxon>Enterobacteriaceae</taxon>
        <taxon>Citrobacter</taxon>
    </lineage>
</organism>